<comment type="caution">
    <text evidence="2">The sequence shown here is derived from an EMBL/GenBank/DDBJ whole genome shotgun (WGS) entry which is preliminary data.</text>
</comment>
<dbReference type="InterPro" id="IPR046109">
    <property type="entry name" value="DUF6046"/>
</dbReference>
<gene>
    <name evidence="2" type="ORF">GCM10023185_15570</name>
</gene>
<feature type="domain" description="DUF6046" evidence="1">
    <location>
        <begin position="65"/>
        <end position="189"/>
    </location>
</feature>
<keyword evidence="3" id="KW-1185">Reference proteome</keyword>
<reference evidence="3" key="1">
    <citation type="journal article" date="2019" name="Int. J. Syst. Evol. Microbiol.">
        <title>The Global Catalogue of Microorganisms (GCM) 10K type strain sequencing project: providing services to taxonomists for standard genome sequencing and annotation.</title>
        <authorList>
            <consortium name="The Broad Institute Genomics Platform"/>
            <consortium name="The Broad Institute Genome Sequencing Center for Infectious Disease"/>
            <person name="Wu L."/>
            <person name="Ma J."/>
        </authorList>
    </citation>
    <scope>NUCLEOTIDE SEQUENCE [LARGE SCALE GENOMIC DNA]</scope>
    <source>
        <strain evidence="3">JCM 17923</strain>
    </source>
</reference>
<organism evidence="2 3">
    <name type="scientific">Hymenobacter saemangeumensis</name>
    <dbReference type="NCBI Taxonomy" id="1084522"/>
    <lineage>
        <taxon>Bacteria</taxon>
        <taxon>Pseudomonadati</taxon>
        <taxon>Bacteroidota</taxon>
        <taxon>Cytophagia</taxon>
        <taxon>Cytophagales</taxon>
        <taxon>Hymenobacteraceae</taxon>
        <taxon>Hymenobacter</taxon>
    </lineage>
</organism>
<proteinExistence type="predicted"/>
<evidence type="ECO:0000259" key="1">
    <source>
        <dbReference type="Pfam" id="PF19512"/>
    </source>
</evidence>
<dbReference type="Pfam" id="PF19512">
    <property type="entry name" value="DUF6046"/>
    <property type="match status" value="1"/>
</dbReference>
<evidence type="ECO:0000313" key="2">
    <source>
        <dbReference type="EMBL" id="GAA4354166.1"/>
    </source>
</evidence>
<accession>A0ABP8I9R7</accession>
<sequence>MELTSKPPGFNINLFTGLGNPLLVPYPKVLAGGGEFQNEAPNFAAPPVSLLGTPMFFRIQIDGVWLPNEPLITLSGAKVIVKTPIAGGNGTVKEMIGEDDYKINIKGQAVRESAERFRDSGGLVPDDYPEEKMRELARLWKVNRDVSCQCQLLTYFNISRLVIEDITFPLVPGNSGSFYYEINAVSDESSVAKLIRK</sequence>
<dbReference type="Proteomes" id="UP001501153">
    <property type="component" value="Unassembled WGS sequence"/>
</dbReference>
<protein>
    <recommendedName>
        <fullName evidence="1">DUF6046 domain-containing protein</fullName>
    </recommendedName>
</protein>
<dbReference type="EMBL" id="BAABGZ010000016">
    <property type="protein sequence ID" value="GAA4354166.1"/>
    <property type="molecule type" value="Genomic_DNA"/>
</dbReference>
<evidence type="ECO:0000313" key="3">
    <source>
        <dbReference type="Proteomes" id="UP001501153"/>
    </source>
</evidence>
<name>A0ABP8I9R7_9BACT</name>